<dbReference type="Proteomes" id="UP000294772">
    <property type="component" value="Unassembled WGS sequence"/>
</dbReference>
<proteinExistence type="predicted"/>
<dbReference type="EMBL" id="SLXF01000006">
    <property type="protein sequence ID" value="TCP06588.1"/>
    <property type="molecule type" value="Genomic_DNA"/>
</dbReference>
<protein>
    <submittedName>
        <fullName evidence="2">Uncharacterized protein</fullName>
    </submittedName>
</protein>
<sequence>MSGDDSRTSMEMLAWVLPYSICVLAGLAIALW</sequence>
<reference evidence="2 3" key="1">
    <citation type="submission" date="2019-03" db="EMBL/GenBank/DDBJ databases">
        <title>Genomic Encyclopedia of Type Strains, Phase IV (KMG-IV): sequencing the most valuable type-strain genomes for metagenomic binning, comparative biology and taxonomic classification.</title>
        <authorList>
            <person name="Goeker M."/>
        </authorList>
    </citation>
    <scope>NUCLEOTIDE SEQUENCE [LARGE SCALE GENOMIC DNA]</scope>
    <source>
        <strain evidence="2 3">DSM 15264</strain>
    </source>
</reference>
<accession>A0AA46HVK0</accession>
<comment type="caution">
    <text evidence="2">The sequence shown here is derived from an EMBL/GenBank/DDBJ whole genome shotgun (WGS) entry which is preliminary data.</text>
</comment>
<keyword evidence="1" id="KW-0472">Membrane</keyword>
<evidence type="ECO:0000313" key="3">
    <source>
        <dbReference type="Proteomes" id="UP000294772"/>
    </source>
</evidence>
<keyword evidence="1" id="KW-0812">Transmembrane</keyword>
<keyword evidence="1" id="KW-1133">Transmembrane helix</keyword>
<feature type="transmembrane region" description="Helical" evidence="1">
    <location>
        <begin position="12"/>
        <end position="31"/>
    </location>
</feature>
<dbReference type="AlphaFoldDB" id="A0AA46HVK0"/>
<gene>
    <name evidence="2" type="ORF">EV676_10671</name>
</gene>
<name>A0AA46HVK0_9BURK</name>
<evidence type="ECO:0000256" key="1">
    <source>
        <dbReference type="SAM" id="Phobius"/>
    </source>
</evidence>
<evidence type="ECO:0000313" key="2">
    <source>
        <dbReference type="EMBL" id="TCP06588.1"/>
    </source>
</evidence>
<organism evidence="2 3">
    <name type="scientific">Caldimonas thermodepolymerans</name>
    <dbReference type="NCBI Taxonomy" id="215580"/>
    <lineage>
        <taxon>Bacteria</taxon>
        <taxon>Pseudomonadati</taxon>
        <taxon>Pseudomonadota</taxon>
        <taxon>Betaproteobacteria</taxon>
        <taxon>Burkholderiales</taxon>
        <taxon>Sphaerotilaceae</taxon>
        <taxon>Caldimonas</taxon>
    </lineage>
</organism>